<dbReference type="InterPro" id="IPR028978">
    <property type="entry name" value="Chorismate_lyase_/UTRA_dom_sf"/>
</dbReference>
<dbReference type="GO" id="GO:0042866">
    <property type="term" value="P:pyruvate biosynthetic process"/>
    <property type="evidence" value="ECO:0007669"/>
    <property type="project" value="UniProtKB-UniRule"/>
</dbReference>
<dbReference type="AlphaFoldDB" id="A0A1H7NAQ2"/>
<protein>
    <recommendedName>
        <fullName evidence="4">Probable chorismate pyruvate-lyase</fullName>
        <shortName evidence="4">CL</shortName>
        <shortName evidence="4">CPL</shortName>
        <ecNumber evidence="4">4.1.3.40</ecNumber>
    </recommendedName>
</protein>
<dbReference type="GO" id="GO:0005829">
    <property type="term" value="C:cytosol"/>
    <property type="evidence" value="ECO:0007669"/>
    <property type="project" value="TreeGrafter"/>
</dbReference>
<comment type="catalytic activity">
    <reaction evidence="4">
        <text>chorismate = 4-hydroxybenzoate + pyruvate</text>
        <dbReference type="Rhea" id="RHEA:16505"/>
        <dbReference type="ChEBI" id="CHEBI:15361"/>
        <dbReference type="ChEBI" id="CHEBI:17879"/>
        <dbReference type="ChEBI" id="CHEBI:29748"/>
        <dbReference type="EC" id="4.1.3.40"/>
    </reaction>
</comment>
<feature type="binding site" evidence="4">
    <location>
        <position position="115"/>
    </location>
    <ligand>
        <name>substrate</name>
    </ligand>
</feature>
<reference evidence="5 6" key="1">
    <citation type="submission" date="2016-10" db="EMBL/GenBank/DDBJ databases">
        <authorList>
            <person name="de Groot N.N."/>
        </authorList>
    </citation>
    <scope>NUCLEOTIDE SEQUENCE [LARGE SCALE GENOMIC DNA]</scope>
    <source>
        <strain evidence="5 6">JCM 19513</strain>
    </source>
</reference>
<evidence type="ECO:0000313" key="6">
    <source>
        <dbReference type="Proteomes" id="UP000185766"/>
    </source>
</evidence>
<comment type="caution">
    <text evidence="4">Lacks conserved residue(s) required for the propagation of feature annotation.</text>
</comment>
<dbReference type="GO" id="GO:0006744">
    <property type="term" value="P:ubiquinone biosynthetic process"/>
    <property type="evidence" value="ECO:0007669"/>
    <property type="project" value="UniProtKB-UniRule"/>
</dbReference>
<comment type="function">
    <text evidence="4">Removes the pyruvyl group from chorismate, with concomitant aromatization of the ring, to provide 4-hydroxybenzoate (4HB) for the ubiquinone pathway.</text>
</comment>
<evidence type="ECO:0000256" key="2">
    <source>
        <dbReference type="ARBA" id="ARBA00022688"/>
    </source>
</evidence>
<dbReference type="InterPro" id="IPR007440">
    <property type="entry name" value="Chorismate--pyruvate_lyase"/>
</dbReference>
<dbReference type="EMBL" id="FOAS01000009">
    <property type="protein sequence ID" value="SEL20391.1"/>
    <property type="molecule type" value="Genomic_DNA"/>
</dbReference>
<keyword evidence="4" id="KW-0670">Pyruvate</keyword>
<dbReference type="GO" id="GO:0008813">
    <property type="term" value="F:chorismate lyase activity"/>
    <property type="evidence" value="ECO:0007669"/>
    <property type="project" value="UniProtKB-UniRule"/>
</dbReference>
<dbReference type="RefSeq" id="WP_074867952.1">
    <property type="nucleotide sequence ID" value="NZ_FOAS01000009.1"/>
</dbReference>
<feature type="binding site" evidence="4">
    <location>
        <position position="167"/>
    </location>
    <ligand>
        <name>substrate</name>
    </ligand>
</feature>
<dbReference type="Gene3D" id="3.40.1410.10">
    <property type="entry name" value="Chorismate lyase-like"/>
    <property type="match status" value="1"/>
</dbReference>
<feature type="binding site" evidence="4">
    <location>
        <position position="77"/>
    </location>
    <ligand>
        <name>substrate</name>
    </ligand>
</feature>
<dbReference type="PANTHER" id="PTHR38683:SF1">
    <property type="entry name" value="CHORISMATE PYRUVATE-LYASE"/>
    <property type="match status" value="1"/>
</dbReference>
<evidence type="ECO:0000256" key="3">
    <source>
        <dbReference type="ARBA" id="ARBA00023239"/>
    </source>
</evidence>
<accession>A0A1H7NAQ2</accession>
<keyword evidence="1 4" id="KW-0963">Cytoplasm</keyword>
<gene>
    <name evidence="4" type="primary">ubiC</name>
    <name evidence="5" type="ORF">SAMN05216214_10974</name>
</gene>
<comment type="pathway">
    <text evidence="4">Cofactor biosynthesis; ubiquinone biosynthesis.</text>
</comment>
<dbReference type="Pfam" id="PF04345">
    <property type="entry name" value="Chor_lyase"/>
    <property type="match status" value="1"/>
</dbReference>
<dbReference type="STRING" id="1429083.GCA_001885685_03022"/>
<keyword evidence="3 4" id="KW-0456">Lyase</keyword>
<organism evidence="5 6">
    <name type="scientific">Atopomonas hussainii</name>
    <dbReference type="NCBI Taxonomy" id="1429083"/>
    <lineage>
        <taxon>Bacteria</taxon>
        <taxon>Pseudomonadati</taxon>
        <taxon>Pseudomonadota</taxon>
        <taxon>Gammaproteobacteria</taxon>
        <taxon>Pseudomonadales</taxon>
        <taxon>Pseudomonadaceae</taxon>
        <taxon>Atopomonas</taxon>
    </lineage>
</organism>
<evidence type="ECO:0000256" key="4">
    <source>
        <dbReference type="HAMAP-Rule" id="MF_01632"/>
    </source>
</evidence>
<dbReference type="PANTHER" id="PTHR38683">
    <property type="entry name" value="CHORISMATE PYRUVATE-LYASE"/>
    <property type="match status" value="1"/>
</dbReference>
<evidence type="ECO:0000256" key="1">
    <source>
        <dbReference type="ARBA" id="ARBA00022490"/>
    </source>
</evidence>
<keyword evidence="2 4" id="KW-0831">Ubiquinone biosynthesis</keyword>
<dbReference type="EC" id="4.1.3.40" evidence="4"/>
<dbReference type="Proteomes" id="UP000185766">
    <property type="component" value="Unassembled WGS sequence"/>
</dbReference>
<keyword evidence="6" id="KW-1185">Reference proteome</keyword>
<evidence type="ECO:0000313" key="5">
    <source>
        <dbReference type="EMBL" id="SEL20391.1"/>
    </source>
</evidence>
<comment type="subcellular location">
    <subcellularLocation>
        <location evidence="4">Cytoplasm</location>
    </subcellularLocation>
</comment>
<sequence>MSLSSLPLHWHLPSQLHPGPTPIERDWLLEQGSLTRRLQALADGAFRVEPLNEGWHNLRLDEARALGVAPGSQGWVREVLLRGHEQPWVFARSVASREALKGSGFDLAHLGSRSLGELLFTSPVFQRGPIELAHYPADWLPSSVRAEQLWARRSRFARERLSVLVCEVFLPSLFGQL</sequence>
<dbReference type="HAMAP" id="MF_01632">
    <property type="entry name" value="UbiC"/>
    <property type="match status" value="1"/>
</dbReference>
<comment type="similarity">
    <text evidence="4">Belongs to the UbiC family.</text>
</comment>
<dbReference type="UniPathway" id="UPA00232"/>
<proteinExistence type="inferred from homology"/>
<name>A0A1H7NAQ2_9GAMM</name>
<dbReference type="SUPFAM" id="SSF64288">
    <property type="entry name" value="Chorismate lyase-like"/>
    <property type="match status" value="1"/>
</dbReference>